<keyword evidence="5" id="KW-0175">Coiled coil</keyword>
<dbReference type="PROSITE" id="PS50293">
    <property type="entry name" value="TPR_REGION"/>
    <property type="match status" value="2"/>
</dbReference>
<dbReference type="EMBL" id="MRCE01000039">
    <property type="protein sequence ID" value="OKH32459.1"/>
    <property type="molecule type" value="Genomic_DNA"/>
</dbReference>
<dbReference type="PROSITE" id="PS50082">
    <property type="entry name" value="WD_REPEATS_2"/>
    <property type="match status" value="7"/>
</dbReference>
<dbReference type="Pfam" id="PF00515">
    <property type="entry name" value="TPR_1"/>
    <property type="match status" value="2"/>
</dbReference>
<dbReference type="InterPro" id="IPR001680">
    <property type="entry name" value="WD40_rpt"/>
</dbReference>
<dbReference type="RefSeq" id="WP_084555282.1">
    <property type="nucleotide sequence ID" value="NZ_MRCE01000039.1"/>
</dbReference>
<feature type="repeat" description="TPR" evidence="4">
    <location>
        <begin position="649"/>
        <end position="682"/>
    </location>
</feature>
<dbReference type="Gene3D" id="1.25.40.10">
    <property type="entry name" value="Tetratricopeptide repeat domain"/>
    <property type="match status" value="1"/>
</dbReference>
<dbReference type="Pfam" id="PF00400">
    <property type="entry name" value="WD40"/>
    <property type="match status" value="7"/>
</dbReference>
<dbReference type="SMART" id="SM00028">
    <property type="entry name" value="TPR"/>
    <property type="match status" value="3"/>
</dbReference>
<feature type="repeat" description="WD" evidence="3">
    <location>
        <begin position="848"/>
        <end position="889"/>
    </location>
</feature>
<feature type="repeat" description="WD" evidence="3">
    <location>
        <begin position="890"/>
        <end position="931"/>
    </location>
</feature>
<evidence type="ECO:0000256" key="1">
    <source>
        <dbReference type="ARBA" id="ARBA00022574"/>
    </source>
</evidence>
<dbReference type="Gene3D" id="2.130.10.10">
    <property type="entry name" value="YVTN repeat-like/Quinoprotein amine dehydrogenase"/>
    <property type="match status" value="3"/>
</dbReference>
<gene>
    <name evidence="6" type="ORF">NIES2119_26125</name>
</gene>
<feature type="repeat" description="WD" evidence="3">
    <location>
        <begin position="806"/>
        <end position="847"/>
    </location>
</feature>
<dbReference type="SMART" id="SM00320">
    <property type="entry name" value="WD40"/>
    <property type="match status" value="7"/>
</dbReference>
<feature type="repeat" description="TPR" evidence="4">
    <location>
        <begin position="615"/>
        <end position="648"/>
    </location>
</feature>
<dbReference type="Pfam" id="PF13181">
    <property type="entry name" value="TPR_8"/>
    <property type="match status" value="1"/>
</dbReference>
<feature type="repeat" description="WD" evidence="3">
    <location>
        <begin position="764"/>
        <end position="795"/>
    </location>
</feature>
<dbReference type="InterPro" id="IPR019775">
    <property type="entry name" value="WD40_repeat_CS"/>
</dbReference>
<evidence type="ECO:0000313" key="6">
    <source>
        <dbReference type="EMBL" id="OKH32459.1"/>
    </source>
</evidence>
<dbReference type="InterPro" id="IPR019734">
    <property type="entry name" value="TPR_rpt"/>
</dbReference>
<feature type="repeat" description="WD" evidence="3">
    <location>
        <begin position="974"/>
        <end position="1008"/>
    </location>
</feature>
<dbReference type="PANTHER" id="PTHR19879">
    <property type="entry name" value="TRANSCRIPTION INITIATION FACTOR TFIID"/>
    <property type="match status" value="1"/>
</dbReference>
<dbReference type="InterPro" id="IPR020472">
    <property type="entry name" value="WD40_PAC1"/>
</dbReference>
<dbReference type="InterPro" id="IPR011990">
    <property type="entry name" value="TPR-like_helical_dom_sf"/>
</dbReference>
<dbReference type="PROSITE" id="PS50005">
    <property type="entry name" value="TPR"/>
    <property type="match status" value="3"/>
</dbReference>
<accession>A0A1U7I7P8</accession>
<dbReference type="InterPro" id="IPR036322">
    <property type="entry name" value="WD40_repeat_dom_sf"/>
</dbReference>
<dbReference type="InterPro" id="IPR015943">
    <property type="entry name" value="WD40/YVTN_repeat-like_dom_sf"/>
</dbReference>
<sequence length="1008" mass="114846">MVWQFLGVVGKAVIQVAKEVVKSVFPKPVIPIDRFTTDNSVLVERRDEIQLAQLKLQYLQQAENREFQGRQLEISHQRAKDLQEKAHNFEFEMAILSQERDKELQTKAQAFQARQSEIVYERAKELQEKAQNFQAEMAKLSQEKAKELQEFIQRAEDARLQKNLDFQQWRLEQEKALQLQILELNHQFQRELVTYQRQTSLKVVEEQKRLENSPVWLVAADILNSHPENEIMPLRVFFAPPKVQFERFANAANATQSFPDIELTVAEGLRQFFRNYSTQGRQLDFLAGAWVSKTFHSEASIKALFGVLKSEPTLVLESEVDGDYLNFRIAYWGLNWSKYRYDPIISRLPYRDILYEAAKTRARKWQETRSKLINAGVSSEEVDKVYGADNAKNLLILQLEERFKQAGIDSGDLELDYTITKKDFEELCQFLIIYHCLFAGLVADEYFLFQYNLTPLLPQLLPELTQNVPDTEAVKEMIEAVVLYYQNVYQALEIQRSSLVPELNLELAQSLANLPKKTWAKGRIIDSMKAWLKLRELFQPDEFEDLLKAVEAVLKIADLAYVEKLNQCLVAVGENISLSVKDACYNRGMNRCRQEEYEAAIKDFDQAIEMNSNWAEAFYNRGLAYGKLAEYHKAIEDYTMALEINYDWADVYNNRGNAYYKLGDYEKAIADYDAAIKINPELTAAIKNRDITQGVWDELKRQQKQEEERKINWENFTLAQTITAHSDYLRTVLISPDGKTIFSGSDDKTIKIWELITGNEISTLTGHTGYIHSLATSPDGKTLFSASGDNTIRIWHWGNGVQLCTLNGHSSWVYALAISPDGQKLVSGGNDNQIIMWQSNSGQLIRAQTGHSDAIFTLAITPDGKMLVSGSNDKTIKIWELSSGRHIRTLTGHSKTVYAVAINPDGQTLYSGGADSTIKIWQLNTGNELCTLRGHSSVVRSLVISSDGKTLISGSDDNKIKIWELSTGKEICTLTGHSGNVFSLAISPDQRTLVSGSSDKTIRIWRVV</sequence>
<dbReference type="PROSITE" id="PS00678">
    <property type="entry name" value="WD_REPEATS_1"/>
    <property type="match status" value="3"/>
</dbReference>
<dbReference type="SUPFAM" id="SSF48452">
    <property type="entry name" value="TPR-like"/>
    <property type="match status" value="1"/>
</dbReference>
<feature type="repeat" description="TPR" evidence="4">
    <location>
        <begin position="581"/>
        <end position="614"/>
    </location>
</feature>
<feature type="repeat" description="WD" evidence="3">
    <location>
        <begin position="722"/>
        <end position="763"/>
    </location>
</feature>
<evidence type="ECO:0008006" key="8">
    <source>
        <dbReference type="Google" id="ProtNLM"/>
    </source>
</evidence>
<evidence type="ECO:0000256" key="4">
    <source>
        <dbReference type="PROSITE-ProRule" id="PRU00339"/>
    </source>
</evidence>
<dbReference type="OrthoDB" id="494465at2"/>
<dbReference type="CDD" id="cd00200">
    <property type="entry name" value="WD40"/>
    <property type="match status" value="1"/>
</dbReference>
<dbReference type="PRINTS" id="PR00320">
    <property type="entry name" value="GPROTEINBRPT"/>
</dbReference>
<keyword evidence="2" id="KW-0677">Repeat</keyword>
<comment type="caution">
    <text evidence="6">The sequence shown here is derived from an EMBL/GenBank/DDBJ whole genome shotgun (WGS) entry which is preliminary data.</text>
</comment>
<dbReference type="PROSITE" id="PS50294">
    <property type="entry name" value="WD_REPEATS_REGION"/>
    <property type="match status" value="7"/>
</dbReference>
<dbReference type="AlphaFoldDB" id="A0A1U7I7P8"/>
<dbReference type="SUPFAM" id="SSF50978">
    <property type="entry name" value="WD40 repeat-like"/>
    <property type="match status" value="1"/>
</dbReference>
<dbReference type="Proteomes" id="UP000185860">
    <property type="component" value="Unassembled WGS sequence"/>
</dbReference>
<reference evidence="6 7" key="1">
    <citation type="submission" date="2016-11" db="EMBL/GenBank/DDBJ databases">
        <title>Draft Genome Sequences of Nine Cyanobacterial Strains from Diverse Habitats.</title>
        <authorList>
            <person name="Zhu T."/>
            <person name="Hou S."/>
            <person name="Lu X."/>
            <person name="Hess W.R."/>
        </authorList>
    </citation>
    <scope>NUCLEOTIDE SEQUENCE [LARGE SCALE GENOMIC DNA]</scope>
    <source>
        <strain evidence="6 7">IAM M-71</strain>
    </source>
</reference>
<dbReference type="STRING" id="454136.NIES2119_26125"/>
<evidence type="ECO:0000256" key="5">
    <source>
        <dbReference type="SAM" id="Coils"/>
    </source>
</evidence>
<keyword evidence="1 3" id="KW-0853">WD repeat</keyword>
<evidence type="ECO:0000313" key="7">
    <source>
        <dbReference type="Proteomes" id="UP000185860"/>
    </source>
</evidence>
<keyword evidence="4" id="KW-0802">TPR repeat</keyword>
<protein>
    <recommendedName>
        <fullName evidence="8">Tetratricopeptide repeat protein</fullName>
    </recommendedName>
</protein>
<evidence type="ECO:0000256" key="3">
    <source>
        <dbReference type="PROSITE-ProRule" id="PRU00221"/>
    </source>
</evidence>
<name>A0A1U7I7P8_9CYAN</name>
<proteinExistence type="predicted"/>
<feature type="coiled-coil region" evidence="5">
    <location>
        <begin position="79"/>
        <end position="161"/>
    </location>
</feature>
<feature type="repeat" description="WD" evidence="3">
    <location>
        <begin position="932"/>
        <end position="973"/>
    </location>
</feature>
<dbReference type="PANTHER" id="PTHR19879:SF9">
    <property type="entry name" value="TRANSCRIPTION INITIATION FACTOR TFIID SUBUNIT 5"/>
    <property type="match status" value="1"/>
</dbReference>
<organism evidence="6 7">
    <name type="scientific">[Phormidium ambiguum] IAM M-71</name>
    <dbReference type="NCBI Taxonomy" id="454136"/>
    <lineage>
        <taxon>Bacteria</taxon>
        <taxon>Bacillati</taxon>
        <taxon>Cyanobacteriota</taxon>
        <taxon>Cyanophyceae</taxon>
        <taxon>Oscillatoriophycideae</taxon>
        <taxon>Aerosakkonematales</taxon>
        <taxon>Aerosakkonemataceae</taxon>
        <taxon>Floridanema</taxon>
    </lineage>
</organism>
<evidence type="ECO:0000256" key="2">
    <source>
        <dbReference type="ARBA" id="ARBA00022737"/>
    </source>
</evidence>